<evidence type="ECO:0000313" key="2">
    <source>
        <dbReference type="EMBL" id="GIH25136.1"/>
    </source>
</evidence>
<dbReference type="EMBL" id="BOOA01000025">
    <property type="protein sequence ID" value="GIH25136.1"/>
    <property type="molecule type" value="Genomic_DNA"/>
</dbReference>
<reference evidence="2" key="1">
    <citation type="submission" date="2021-01" db="EMBL/GenBank/DDBJ databases">
        <title>Whole genome shotgun sequence of Acrocarpospora phusangensis NBRC 108782.</title>
        <authorList>
            <person name="Komaki H."/>
            <person name="Tamura T."/>
        </authorList>
    </citation>
    <scope>NUCLEOTIDE SEQUENCE</scope>
    <source>
        <strain evidence="2">NBRC 108782</strain>
    </source>
</reference>
<evidence type="ECO:0000256" key="1">
    <source>
        <dbReference type="SAM" id="MobiDB-lite"/>
    </source>
</evidence>
<proteinExistence type="predicted"/>
<organism evidence="2 3">
    <name type="scientific">Acrocarpospora phusangensis</name>
    <dbReference type="NCBI Taxonomy" id="1070424"/>
    <lineage>
        <taxon>Bacteria</taxon>
        <taxon>Bacillati</taxon>
        <taxon>Actinomycetota</taxon>
        <taxon>Actinomycetes</taxon>
        <taxon>Streptosporangiales</taxon>
        <taxon>Streptosporangiaceae</taxon>
        <taxon>Acrocarpospora</taxon>
    </lineage>
</organism>
<comment type="caution">
    <text evidence="2">The sequence shown here is derived from an EMBL/GenBank/DDBJ whole genome shotgun (WGS) entry which is preliminary data.</text>
</comment>
<dbReference type="RefSeq" id="WP_204041863.1">
    <property type="nucleotide sequence ID" value="NZ_BOOA01000025.1"/>
</dbReference>
<feature type="region of interest" description="Disordered" evidence="1">
    <location>
        <begin position="1"/>
        <end position="33"/>
    </location>
</feature>
<gene>
    <name evidence="2" type="ORF">Aph01nite_34460</name>
</gene>
<protein>
    <submittedName>
        <fullName evidence="2">Uncharacterized protein</fullName>
    </submittedName>
</protein>
<accession>A0A919QAB6</accession>
<sequence>MDPSKNLDSSRRTTPEAASTDAGEGGNPSRTPADKAMKRWLAFQALTSAGRFIQDIVMEFVG</sequence>
<keyword evidence="3" id="KW-1185">Reference proteome</keyword>
<name>A0A919QAB6_9ACTN</name>
<dbReference type="Proteomes" id="UP000640052">
    <property type="component" value="Unassembled WGS sequence"/>
</dbReference>
<evidence type="ECO:0000313" key="3">
    <source>
        <dbReference type="Proteomes" id="UP000640052"/>
    </source>
</evidence>
<dbReference type="AlphaFoldDB" id="A0A919QAB6"/>